<comment type="caution">
    <text evidence="1">The sequence shown here is derived from an EMBL/GenBank/DDBJ whole genome shotgun (WGS) entry which is preliminary data.</text>
</comment>
<gene>
    <name evidence="1" type="ORF">QBC36DRAFT_318975</name>
</gene>
<organism evidence="1 2">
    <name type="scientific">Triangularia setosa</name>
    <dbReference type="NCBI Taxonomy" id="2587417"/>
    <lineage>
        <taxon>Eukaryota</taxon>
        <taxon>Fungi</taxon>
        <taxon>Dikarya</taxon>
        <taxon>Ascomycota</taxon>
        <taxon>Pezizomycotina</taxon>
        <taxon>Sordariomycetes</taxon>
        <taxon>Sordariomycetidae</taxon>
        <taxon>Sordariales</taxon>
        <taxon>Podosporaceae</taxon>
        <taxon>Triangularia</taxon>
    </lineage>
</organism>
<dbReference type="Proteomes" id="UP001302321">
    <property type="component" value="Unassembled WGS sequence"/>
</dbReference>
<name>A0AAN6WFS6_9PEZI</name>
<dbReference type="EMBL" id="MU866091">
    <property type="protein sequence ID" value="KAK4181080.1"/>
    <property type="molecule type" value="Genomic_DNA"/>
</dbReference>
<dbReference type="AlphaFoldDB" id="A0AAN6WFS6"/>
<reference evidence="1" key="1">
    <citation type="journal article" date="2023" name="Mol. Phylogenet. Evol.">
        <title>Genome-scale phylogeny and comparative genomics of the fungal order Sordariales.</title>
        <authorList>
            <person name="Hensen N."/>
            <person name="Bonometti L."/>
            <person name="Westerberg I."/>
            <person name="Brannstrom I.O."/>
            <person name="Guillou S."/>
            <person name="Cros-Aarteil S."/>
            <person name="Calhoun S."/>
            <person name="Haridas S."/>
            <person name="Kuo A."/>
            <person name="Mondo S."/>
            <person name="Pangilinan J."/>
            <person name="Riley R."/>
            <person name="LaButti K."/>
            <person name="Andreopoulos B."/>
            <person name="Lipzen A."/>
            <person name="Chen C."/>
            <person name="Yan M."/>
            <person name="Daum C."/>
            <person name="Ng V."/>
            <person name="Clum A."/>
            <person name="Steindorff A."/>
            <person name="Ohm R.A."/>
            <person name="Martin F."/>
            <person name="Silar P."/>
            <person name="Natvig D.O."/>
            <person name="Lalanne C."/>
            <person name="Gautier V."/>
            <person name="Ament-Velasquez S.L."/>
            <person name="Kruys A."/>
            <person name="Hutchinson M.I."/>
            <person name="Powell A.J."/>
            <person name="Barry K."/>
            <person name="Miller A.N."/>
            <person name="Grigoriev I.V."/>
            <person name="Debuchy R."/>
            <person name="Gladieux P."/>
            <person name="Hiltunen Thoren M."/>
            <person name="Johannesson H."/>
        </authorList>
    </citation>
    <scope>NUCLEOTIDE SEQUENCE</scope>
    <source>
        <strain evidence="1">CBS 892.96</strain>
    </source>
</reference>
<keyword evidence="2" id="KW-1185">Reference proteome</keyword>
<evidence type="ECO:0000313" key="2">
    <source>
        <dbReference type="Proteomes" id="UP001302321"/>
    </source>
</evidence>
<protein>
    <submittedName>
        <fullName evidence="1">Uncharacterized protein</fullName>
    </submittedName>
</protein>
<feature type="non-terminal residue" evidence="1">
    <location>
        <position position="84"/>
    </location>
</feature>
<reference evidence="1" key="2">
    <citation type="submission" date="2023-05" db="EMBL/GenBank/DDBJ databases">
        <authorList>
            <consortium name="Lawrence Berkeley National Laboratory"/>
            <person name="Steindorff A."/>
            <person name="Hensen N."/>
            <person name="Bonometti L."/>
            <person name="Westerberg I."/>
            <person name="Brannstrom I.O."/>
            <person name="Guillou S."/>
            <person name="Cros-Aarteil S."/>
            <person name="Calhoun S."/>
            <person name="Haridas S."/>
            <person name="Kuo A."/>
            <person name="Mondo S."/>
            <person name="Pangilinan J."/>
            <person name="Riley R."/>
            <person name="Labutti K."/>
            <person name="Andreopoulos B."/>
            <person name="Lipzen A."/>
            <person name="Chen C."/>
            <person name="Yanf M."/>
            <person name="Daum C."/>
            <person name="Ng V."/>
            <person name="Clum A."/>
            <person name="Ohm R."/>
            <person name="Martin F."/>
            <person name="Silar P."/>
            <person name="Natvig D."/>
            <person name="Lalanne C."/>
            <person name="Gautier V."/>
            <person name="Ament-Velasquez S.L."/>
            <person name="Kruys A."/>
            <person name="Hutchinson M.I."/>
            <person name="Powell A.J."/>
            <person name="Barry K."/>
            <person name="Miller A.N."/>
            <person name="Grigoriev I.V."/>
            <person name="Debuchy R."/>
            <person name="Gladieux P."/>
            <person name="Thoren M.H."/>
            <person name="Johannesson H."/>
        </authorList>
    </citation>
    <scope>NUCLEOTIDE SEQUENCE</scope>
    <source>
        <strain evidence="1">CBS 892.96</strain>
    </source>
</reference>
<sequence length="84" mass="9353">MSLHQAPSLLFFVFFFNQGRRPGCLGFVTMRQAGGKKERTNPRGLLYGVLVAVWRQEYGRSGGLNGRPGNIGKNKQTQDISLII</sequence>
<accession>A0AAN6WFS6</accession>
<proteinExistence type="predicted"/>
<evidence type="ECO:0000313" key="1">
    <source>
        <dbReference type="EMBL" id="KAK4181080.1"/>
    </source>
</evidence>